<name>A0A0F9XS90_9ZZZZ</name>
<proteinExistence type="predicted"/>
<organism evidence="2">
    <name type="scientific">marine sediment metagenome</name>
    <dbReference type="NCBI Taxonomy" id="412755"/>
    <lineage>
        <taxon>unclassified sequences</taxon>
        <taxon>metagenomes</taxon>
        <taxon>ecological metagenomes</taxon>
    </lineage>
</organism>
<keyword evidence="1" id="KW-0472">Membrane</keyword>
<reference evidence="2" key="1">
    <citation type="journal article" date="2015" name="Nature">
        <title>Complex archaea that bridge the gap between prokaryotes and eukaryotes.</title>
        <authorList>
            <person name="Spang A."/>
            <person name="Saw J.H."/>
            <person name="Jorgensen S.L."/>
            <person name="Zaremba-Niedzwiedzka K."/>
            <person name="Martijn J."/>
            <person name="Lind A.E."/>
            <person name="van Eijk R."/>
            <person name="Schleper C."/>
            <person name="Guy L."/>
            <person name="Ettema T.J."/>
        </authorList>
    </citation>
    <scope>NUCLEOTIDE SEQUENCE</scope>
</reference>
<evidence type="ECO:0000256" key="1">
    <source>
        <dbReference type="SAM" id="Phobius"/>
    </source>
</evidence>
<dbReference type="EMBL" id="LAZR01000031">
    <property type="protein sequence ID" value="KKO02382.1"/>
    <property type="molecule type" value="Genomic_DNA"/>
</dbReference>
<gene>
    <name evidence="2" type="ORF">LCGC14_0107970</name>
</gene>
<keyword evidence="1" id="KW-1133">Transmembrane helix</keyword>
<keyword evidence="1" id="KW-0812">Transmembrane</keyword>
<dbReference type="AlphaFoldDB" id="A0A0F9XS90"/>
<protein>
    <recommendedName>
        <fullName evidence="3">DUF2946 domain-containing protein</fullName>
    </recommendedName>
</protein>
<evidence type="ECO:0000313" key="2">
    <source>
        <dbReference type="EMBL" id="KKO02382.1"/>
    </source>
</evidence>
<feature type="transmembrane region" description="Helical" evidence="1">
    <location>
        <begin position="12"/>
        <end position="31"/>
    </location>
</feature>
<comment type="caution">
    <text evidence="2">The sequence shown here is derived from an EMBL/GenBank/DDBJ whole genome shotgun (WGS) entry which is preliminary data.</text>
</comment>
<sequence length="129" mass="13345">MTNMQHFLSDRYKGGIVAILVSYVLMLHVLLGSYAQAAVLGDGTASPLFVLCDPHGVVANQQGESDAKSSSELSNLLCKSACALGTALLSAPLGAMAAAGEPALPRYAEPLQQATGLFVLSYARAPPLL</sequence>
<evidence type="ECO:0008006" key="3">
    <source>
        <dbReference type="Google" id="ProtNLM"/>
    </source>
</evidence>
<accession>A0A0F9XS90</accession>